<feature type="region of interest" description="Disordered" evidence="1">
    <location>
        <begin position="196"/>
        <end position="215"/>
    </location>
</feature>
<gene>
    <name evidence="2" type="ORF">EHS25_009420</name>
</gene>
<evidence type="ECO:0000256" key="1">
    <source>
        <dbReference type="SAM" id="MobiDB-lite"/>
    </source>
</evidence>
<accession>A0A427YLX6</accession>
<sequence length="280" mass="30012">MSATITTLKAPVVEADDKTTTVQELTTSPATAASLYDKIDLSRPFTIKHSFADGTYSYKVEQEEEEAEEPRSWLKFLGESVNTVASMHQVPLYGLGINYATTKDAHQFATSVFDKSVATHLKDHWDGATSLAKSGWEWGKDAASELAQTWKQWGEPAVGDLGQAWTAAPTSAKLAATALAVAPLAYYGCKAWRGDTAPSEMQPAEPESRDMRSVGNTHKIVFPAQGGPLRSSRKRSSPVPVSDNGDSIETTLNPSSDNSNSTATEIASSNQPTTINGSVV</sequence>
<reference evidence="2 3" key="1">
    <citation type="submission" date="2018-11" db="EMBL/GenBank/DDBJ databases">
        <title>Genome sequence of Saitozyma podzolica DSM 27192.</title>
        <authorList>
            <person name="Aliyu H."/>
            <person name="Gorte O."/>
            <person name="Ochsenreither K."/>
        </authorList>
    </citation>
    <scope>NUCLEOTIDE SEQUENCE [LARGE SCALE GENOMIC DNA]</scope>
    <source>
        <strain evidence="2 3">DSM 27192</strain>
    </source>
</reference>
<dbReference type="OrthoDB" id="10332468at2759"/>
<comment type="caution">
    <text evidence="2">The sequence shown here is derived from an EMBL/GenBank/DDBJ whole genome shotgun (WGS) entry which is preliminary data.</text>
</comment>
<feature type="region of interest" description="Disordered" evidence="1">
    <location>
        <begin position="221"/>
        <end position="280"/>
    </location>
</feature>
<keyword evidence="3" id="KW-1185">Reference proteome</keyword>
<proteinExistence type="predicted"/>
<name>A0A427YLX6_9TREE</name>
<organism evidence="2 3">
    <name type="scientific">Saitozyma podzolica</name>
    <dbReference type="NCBI Taxonomy" id="1890683"/>
    <lineage>
        <taxon>Eukaryota</taxon>
        <taxon>Fungi</taxon>
        <taxon>Dikarya</taxon>
        <taxon>Basidiomycota</taxon>
        <taxon>Agaricomycotina</taxon>
        <taxon>Tremellomycetes</taxon>
        <taxon>Tremellales</taxon>
        <taxon>Trimorphomycetaceae</taxon>
        <taxon>Saitozyma</taxon>
    </lineage>
</organism>
<dbReference type="AlphaFoldDB" id="A0A427YLX6"/>
<feature type="compositionally biased region" description="Polar residues" evidence="1">
    <location>
        <begin position="244"/>
        <end position="280"/>
    </location>
</feature>
<evidence type="ECO:0000313" key="2">
    <source>
        <dbReference type="EMBL" id="RSH92049.1"/>
    </source>
</evidence>
<dbReference type="Proteomes" id="UP000279259">
    <property type="component" value="Unassembled WGS sequence"/>
</dbReference>
<evidence type="ECO:0000313" key="3">
    <source>
        <dbReference type="Proteomes" id="UP000279259"/>
    </source>
</evidence>
<dbReference type="EMBL" id="RSCD01000007">
    <property type="protein sequence ID" value="RSH92049.1"/>
    <property type="molecule type" value="Genomic_DNA"/>
</dbReference>
<protein>
    <submittedName>
        <fullName evidence="2">Uncharacterized protein</fullName>
    </submittedName>
</protein>